<dbReference type="Proteomes" id="UP000887579">
    <property type="component" value="Unplaced"/>
</dbReference>
<accession>A0AC34FHQ1</accession>
<evidence type="ECO:0000313" key="1">
    <source>
        <dbReference type="Proteomes" id="UP000887579"/>
    </source>
</evidence>
<name>A0AC34FHQ1_9BILA</name>
<organism evidence="1 2">
    <name type="scientific">Panagrolaimus sp. ES5</name>
    <dbReference type="NCBI Taxonomy" id="591445"/>
    <lineage>
        <taxon>Eukaryota</taxon>
        <taxon>Metazoa</taxon>
        <taxon>Ecdysozoa</taxon>
        <taxon>Nematoda</taxon>
        <taxon>Chromadorea</taxon>
        <taxon>Rhabditida</taxon>
        <taxon>Tylenchina</taxon>
        <taxon>Panagrolaimomorpha</taxon>
        <taxon>Panagrolaimoidea</taxon>
        <taxon>Panagrolaimidae</taxon>
        <taxon>Panagrolaimus</taxon>
    </lineage>
</organism>
<proteinExistence type="predicted"/>
<reference evidence="2" key="1">
    <citation type="submission" date="2022-11" db="UniProtKB">
        <authorList>
            <consortium name="WormBaseParasite"/>
        </authorList>
    </citation>
    <scope>IDENTIFICATION</scope>
</reference>
<dbReference type="WBParaSite" id="ES5_v2.g16878.t1">
    <property type="protein sequence ID" value="ES5_v2.g16878.t1"/>
    <property type="gene ID" value="ES5_v2.g16878"/>
</dbReference>
<evidence type="ECO:0000313" key="2">
    <source>
        <dbReference type="WBParaSite" id="ES5_v2.g16878.t1"/>
    </source>
</evidence>
<sequence length="326" mass="36263">MPHLIPNVAKVQQSDLPCSSRSLCRGMPGSNDKLKSFKINGRTYHPYLQSALFNKPVALKTIKPCEKSAVQVIKVSKSVLDKSYGYFDLSNYDKSSGKGSGHEDHALNGFMEPKNFTSCFEACQNINASEASNISAMLQNDNLKDFLQNHPKINQEVIAQSLSKSSHVNSQLVESKSVDNDQPEEDEIPVFLSRSRNVQKGFGSLVHQQQSILAASSKNDPDVAKKINQSFVKILEKINTANSETANKMFVPPASTINDSSSPSFIGIKHQKFDEHVAGRNNNTLTNYKMPISKRRRFTSPLLLLPPPIPRSPTPTQDDECFRRIE</sequence>
<protein>
    <submittedName>
        <fullName evidence="2">Uncharacterized protein</fullName>
    </submittedName>
</protein>